<evidence type="ECO:0000256" key="14">
    <source>
        <dbReference type="SAM" id="Coils"/>
    </source>
</evidence>
<evidence type="ECO:0000259" key="16">
    <source>
        <dbReference type="Pfam" id="PF02706"/>
    </source>
</evidence>
<dbReference type="PANTHER" id="PTHR32309">
    <property type="entry name" value="TYROSINE-PROTEIN KINASE"/>
    <property type="match status" value="1"/>
</dbReference>
<dbReference type="Gene3D" id="3.40.50.300">
    <property type="entry name" value="P-loop containing nucleotide triphosphate hydrolases"/>
    <property type="match status" value="1"/>
</dbReference>
<evidence type="ECO:0000256" key="5">
    <source>
        <dbReference type="ARBA" id="ARBA00022679"/>
    </source>
</evidence>
<dbReference type="PANTHER" id="PTHR32309:SF32">
    <property type="entry name" value="TYROSINE-PROTEIN KINASE ETK-RELATED"/>
    <property type="match status" value="1"/>
</dbReference>
<dbReference type="EMBL" id="BSDC01000001">
    <property type="protein sequence ID" value="GLH66293.1"/>
    <property type="molecule type" value="Genomic_DNA"/>
</dbReference>
<dbReference type="InterPro" id="IPR027417">
    <property type="entry name" value="P-loop_NTPase"/>
</dbReference>
<dbReference type="CDD" id="cd05387">
    <property type="entry name" value="BY-kinase"/>
    <property type="match status" value="1"/>
</dbReference>
<evidence type="ECO:0000256" key="2">
    <source>
        <dbReference type="ARBA" id="ARBA00008883"/>
    </source>
</evidence>
<feature type="coiled-coil region" evidence="14">
    <location>
        <begin position="284"/>
        <end position="311"/>
    </location>
</feature>
<keyword evidence="5" id="KW-0808">Transferase</keyword>
<evidence type="ECO:0000256" key="6">
    <source>
        <dbReference type="ARBA" id="ARBA00022692"/>
    </source>
</evidence>
<feature type="domain" description="AAA" evidence="17">
    <location>
        <begin position="550"/>
        <end position="667"/>
    </location>
</feature>
<dbReference type="InterPro" id="IPR003856">
    <property type="entry name" value="LPS_length_determ_N"/>
</dbReference>
<comment type="subcellular location">
    <subcellularLocation>
        <location evidence="1">Cell inner membrane</location>
        <topology evidence="1">Multi-pass membrane protein</topology>
    </subcellularLocation>
</comment>
<evidence type="ECO:0000256" key="3">
    <source>
        <dbReference type="ARBA" id="ARBA00022475"/>
    </source>
</evidence>
<feature type="transmembrane region" description="Helical" evidence="15">
    <location>
        <begin position="440"/>
        <end position="464"/>
    </location>
</feature>
<evidence type="ECO:0000256" key="4">
    <source>
        <dbReference type="ARBA" id="ARBA00022519"/>
    </source>
</evidence>
<evidence type="ECO:0000256" key="8">
    <source>
        <dbReference type="ARBA" id="ARBA00022777"/>
    </source>
</evidence>
<evidence type="ECO:0000256" key="7">
    <source>
        <dbReference type="ARBA" id="ARBA00022741"/>
    </source>
</evidence>
<dbReference type="NCBIfam" id="TIGR01007">
    <property type="entry name" value="eps_fam"/>
    <property type="match status" value="1"/>
</dbReference>
<dbReference type="InterPro" id="IPR032807">
    <property type="entry name" value="GNVR"/>
</dbReference>
<evidence type="ECO:0000259" key="18">
    <source>
        <dbReference type="Pfam" id="PF13807"/>
    </source>
</evidence>
<evidence type="ECO:0000256" key="11">
    <source>
        <dbReference type="ARBA" id="ARBA00023136"/>
    </source>
</evidence>
<dbReference type="Pfam" id="PF02706">
    <property type="entry name" value="Wzz"/>
    <property type="match status" value="1"/>
</dbReference>
<keyword evidence="14" id="KW-0175">Coiled coil</keyword>
<keyword evidence="12" id="KW-0829">Tyrosine-protein kinase</keyword>
<reference evidence="19" key="1">
    <citation type="journal article" date="2023" name="Antonie Van Leeuwenhoek">
        <title>Mesoterricola silvestris gen. nov., sp. nov., Mesoterricola sediminis sp. nov., Geothrix oryzae sp. nov., Geothrix edaphica sp. nov., Geothrix rubra sp. nov., and Geothrix limicola sp. nov., six novel members of Acidobacteriota isolated from soils.</title>
        <authorList>
            <person name="Itoh H."/>
            <person name="Sugisawa Y."/>
            <person name="Mise K."/>
            <person name="Xu Z."/>
            <person name="Kuniyasu M."/>
            <person name="Ushijima N."/>
            <person name="Kawano K."/>
            <person name="Kobayashi E."/>
            <person name="Shiratori Y."/>
            <person name="Masuda Y."/>
            <person name="Senoo K."/>
        </authorList>
    </citation>
    <scope>NUCLEOTIDE SEQUENCE</scope>
    <source>
        <strain evidence="19">Red802</strain>
    </source>
</reference>
<keyword evidence="20" id="KW-1185">Reference proteome</keyword>
<dbReference type="InterPro" id="IPR005702">
    <property type="entry name" value="Wzc-like_C"/>
</dbReference>
<evidence type="ECO:0000256" key="15">
    <source>
        <dbReference type="SAM" id="Phobius"/>
    </source>
</evidence>
<keyword evidence="9" id="KW-0067">ATP-binding</keyword>
<evidence type="ECO:0000259" key="17">
    <source>
        <dbReference type="Pfam" id="PF13614"/>
    </source>
</evidence>
<dbReference type="Pfam" id="PF13807">
    <property type="entry name" value="GNVR"/>
    <property type="match status" value="1"/>
</dbReference>
<dbReference type="Proteomes" id="UP001165044">
    <property type="component" value="Unassembled WGS sequence"/>
</dbReference>
<evidence type="ECO:0000256" key="10">
    <source>
        <dbReference type="ARBA" id="ARBA00022989"/>
    </source>
</evidence>
<dbReference type="Pfam" id="PF13614">
    <property type="entry name" value="AAA_31"/>
    <property type="match status" value="1"/>
</dbReference>
<keyword evidence="7" id="KW-0547">Nucleotide-binding</keyword>
<gene>
    <name evidence="19" type="ORF">GETHED_06570</name>
</gene>
<evidence type="ECO:0000256" key="1">
    <source>
        <dbReference type="ARBA" id="ARBA00004429"/>
    </source>
</evidence>
<evidence type="ECO:0000313" key="19">
    <source>
        <dbReference type="EMBL" id="GLH66293.1"/>
    </source>
</evidence>
<sequence length="737" mass="80246">MEELREIDLREWFLTLWEGRLLMLASIAFCMALGLFIIWRSTPIYQAEAMLQIEPPKNVRDSDAAFARMGNLFTPPSDALTEIEIIGSSLILGRTVEALDLDLVARPVRLPIIGDLLAGSQAAGPRVEVETFQIPAHFRGLLFQIVALPGGTFAWKSPSEPPAQGNPGAAYPEDALLATGRPGDLLTATWGGEKLTLQVRTLSAKPGQAFRLQRRPLQAAITDIRNDLEASEKGASQANRTTNLLALAYRHPNPALAADILNEIMKQYLRQNAQRKSGEISQTLALLQQQLPEVQDKLKQAEAQLNQYRAQTGAVDLVRETDLALQRGAALATQISALKQRRQELLRTYMEGSDLVTTIDAQIAKLESESAGVNRKVQALPGAQQTIMRLSRDVQANTELYTTILNSIKQLQVTQAGEAQNTRVIDAAMPGLKPVKPKKAMLVAVFLILGVVVGIGLVLGKAALFRGVEDHRIIENRLGIPVFATIPHSKAQEGHQHAISGGRPGTHILAFADPDDLATESLRSLRTMLGFYLRDLTTRTVLVTGPSPMVGKSFVSTNLAAVLAQAHAKVLLVDADMRRGSLHAYFGLDTRKGGLSEVLSGKMPWRSAVQSTDVPGLQVLCSGAIPRHPAELLTTPVFSTFVAEASREYEFVVFDAPPLLPVTDAAIIGSKVGLVLLVAKAGQHPLDELRTCQVRLESNGISLDGCVFNDIMPTGLSYYDQRYRYGYLYAYGKAEKG</sequence>
<feature type="domain" description="Tyrosine-protein kinase G-rich" evidence="18">
    <location>
        <begin position="384"/>
        <end position="462"/>
    </location>
</feature>
<keyword evidence="8 19" id="KW-0418">Kinase</keyword>
<feature type="domain" description="Polysaccharide chain length determinant N-terminal" evidence="16">
    <location>
        <begin position="6"/>
        <end position="98"/>
    </location>
</feature>
<organism evidence="19 20">
    <name type="scientific">Geothrix edaphica</name>
    <dbReference type="NCBI Taxonomy" id="2927976"/>
    <lineage>
        <taxon>Bacteria</taxon>
        <taxon>Pseudomonadati</taxon>
        <taxon>Acidobacteriota</taxon>
        <taxon>Holophagae</taxon>
        <taxon>Holophagales</taxon>
        <taxon>Holophagaceae</taxon>
        <taxon>Geothrix</taxon>
    </lineage>
</organism>
<evidence type="ECO:0000313" key="20">
    <source>
        <dbReference type="Proteomes" id="UP001165044"/>
    </source>
</evidence>
<keyword evidence="6 15" id="KW-0812">Transmembrane</keyword>
<dbReference type="GO" id="GO:0016301">
    <property type="term" value="F:kinase activity"/>
    <property type="evidence" value="ECO:0007669"/>
    <property type="project" value="UniProtKB-KW"/>
</dbReference>
<comment type="catalytic activity">
    <reaction evidence="13">
        <text>L-tyrosyl-[protein] + ATP = O-phospho-L-tyrosyl-[protein] + ADP + H(+)</text>
        <dbReference type="Rhea" id="RHEA:10596"/>
        <dbReference type="Rhea" id="RHEA-COMP:10136"/>
        <dbReference type="Rhea" id="RHEA-COMP:20101"/>
        <dbReference type="ChEBI" id="CHEBI:15378"/>
        <dbReference type="ChEBI" id="CHEBI:30616"/>
        <dbReference type="ChEBI" id="CHEBI:46858"/>
        <dbReference type="ChEBI" id="CHEBI:61978"/>
        <dbReference type="ChEBI" id="CHEBI:456216"/>
    </reaction>
</comment>
<dbReference type="Pfam" id="PF23607">
    <property type="entry name" value="WZC_N"/>
    <property type="match status" value="1"/>
</dbReference>
<keyword evidence="3" id="KW-1003">Cell membrane</keyword>
<dbReference type="SUPFAM" id="SSF52540">
    <property type="entry name" value="P-loop containing nucleoside triphosphate hydrolases"/>
    <property type="match status" value="1"/>
</dbReference>
<evidence type="ECO:0000256" key="13">
    <source>
        <dbReference type="ARBA" id="ARBA00053015"/>
    </source>
</evidence>
<evidence type="ECO:0000256" key="12">
    <source>
        <dbReference type="ARBA" id="ARBA00023137"/>
    </source>
</evidence>
<accession>A0ABQ5PVA5</accession>
<keyword evidence="4" id="KW-0997">Cell inner membrane</keyword>
<feature type="transmembrane region" description="Helical" evidence="15">
    <location>
        <begin position="21"/>
        <end position="39"/>
    </location>
</feature>
<protein>
    <submittedName>
        <fullName evidence="19">Tyrosine-protein kinase involved in EPS biosynthesis</fullName>
    </submittedName>
</protein>
<dbReference type="InterPro" id="IPR025669">
    <property type="entry name" value="AAA_dom"/>
</dbReference>
<name>A0ABQ5PVA5_9BACT</name>
<comment type="caution">
    <text evidence="19">The sequence shown here is derived from an EMBL/GenBank/DDBJ whole genome shotgun (WGS) entry which is preliminary data.</text>
</comment>
<dbReference type="InterPro" id="IPR050445">
    <property type="entry name" value="Bact_polysacc_biosynth/exp"/>
</dbReference>
<evidence type="ECO:0000256" key="9">
    <source>
        <dbReference type="ARBA" id="ARBA00022840"/>
    </source>
</evidence>
<keyword evidence="11 15" id="KW-0472">Membrane</keyword>
<comment type="similarity">
    <text evidence="2">Belongs to the etk/wzc family.</text>
</comment>
<proteinExistence type="inferred from homology"/>
<keyword evidence="10 15" id="KW-1133">Transmembrane helix</keyword>